<feature type="region of interest" description="Disordered" evidence="4">
    <location>
        <begin position="718"/>
        <end position="746"/>
    </location>
</feature>
<organism evidence="10 11">
    <name type="scientific">Candidatus Eisenbergiella merdavium</name>
    <dbReference type="NCBI Taxonomy" id="2838551"/>
    <lineage>
        <taxon>Bacteria</taxon>
        <taxon>Bacillati</taxon>
        <taxon>Bacillota</taxon>
        <taxon>Clostridia</taxon>
        <taxon>Lachnospirales</taxon>
        <taxon>Lachnospiraceae</taxon>
        <taxon>Eisenbergiella</taxon>
    </lineage>
</organism>
<dbReference type="SUPFAM" id="SSF49785">
    <property type="entry name" value="Galactose-binding domain-like"/>
    <property type="match status" value="1"/>
</dbReference>
<dbReference type="PANTHER" id="PTHR42732">
    <property type="entry name" value="BETA-GALACTOSIDASE"/>
    <property type="match status" value="1"/>
</dbReference>
<evidence type="ECO:0000259" key="9">
    <source>
        <dbReference type="Pfam" id="PF18565"/>
    </source>
</evidence>
<dbReference type="InterPro" id="IPR032311">
    <property type="entry name" value="DUF4982"/>
</dbReference>
<dbReference type="InterPro" id="IPR006103">
    <property type="entry name" value="Glyco_hydro_2_cat"/>
</dbReference>
<evidence type="ECO:0000259" key="5">
    <source>
        <dbReference type="Pfam" id="PF00703"/>
    </source>
</evidence>
<proteinExistence type="inferred from homology"/>
<dbReference type="InterPro" id="IPR023232">
    <property type="entry name" value="Glyco_hydro_2_AS"/>
</dbReference>
<dbReference type="GO" id="GO:0004553">
    <property type="term" value="F:hydrolase activity, hydrolyzing O-glycosyl compounds"/>
    <property type="evidence" value="ECO:0007669"/>
    <property type="project" value="InterPro"/>
</dbReference>
<feature type="domain" description="Glycoside hydrolase family 2" evidence="9">
    <location>
        <begin position="747"/>
        <end position="834"/>
    </location>
</feature>
<dbReference type="Gene3D" id="2.60.120.260">
    <property type="entry name" value="Galactose-binding domain-like"/>
    <property type="match status" value="1"/>
</dbReference>
<dbReference type="Pfam" id="PF18565">
    <property type="entry name" value="Glyco_hydro2_C5"/>
    <property type="match status" value="1"/>
</dbReference>
<dbReference type="GO" id="GO:0005975">
    <property type="term" value="P:carbohydrate metabolic process"/>
    <property type="evidence" value="ECO:0007669"/>
    <property type="project" value="InterPro"/>
</dbReference>
<dbReference type="Proteomes" id="UP000823891">
    <property type="component" value="Unassembled WGS sequence"/>
</dbReference>
<dbReference type="InterPro" id="IPR008979">
    <property type="entry name" value="Galactose-bd-like_sf"/>
</dbReference>
<keyword evidence="3" id="KW-0326">Glycosidase</keyword>
<dbReference type="Gene3D" id="3.20.20.80">
    <property type="entry name" value="Glycosidases"/>
    <property type="match status" value="1"/>
</dbReference>
<name>A0A9D2NHA1_9FIRM</name>
<protein>
    <submittedName>
        <fullName evidence="10">DUF4982 domain-containing protein</fullName>
    </submittedName>
</protein>
<sequence length="839" mass="94299">MEVNMDSVRFLLNDNWKFYLGEAEDAWYKGYDDSSWEDVTLPHDWSVSLPFSKEYSSGTGYLAGGTGWYRLRFSLPEEYRGKKISICFDGIYKNSQIWCNSYYLGKRPNGYIPVRYDISSVACFRNADGSGAENEITVRVTHTDIADSRWFTGSGITRRAYVLIEENVHPVPYGIFFSTLYGDDGKSAQVEISHELTNETEKNAAVTVKSSLISPSGKQVLEVSSCVDFKPQESRTVVLNGRVENPQLWSPASPTLYTLITELSVNGQPSYQVYEGSVGIRTFRFDADKGFFLNGSSMKLKGVCVHHDAGCLGAAVTEEVWERRLLALKEMGCNAIRTSHNPHMPQLYDLCDRLGFLMMGEAFDEWENAKNKWSTGHNVYPPRHQGYFEDFPQWHEKDLADMILRDRNHPSVILWSIGNEIDYPNDPYCHPLFSEMTGNNDANKPAAERQYNPDKPNMERLAPIAAHLAEIVRRYDTTRPVTLAAAFPELSSRLHYFDALDVVGYNYKEHLYEEDHKRFPALPFLGSENGHGLKEWRAVTENDYISGQFLWTGIDYLGEAHGWPIHGSSAGLLTLAGFPKNRYYRRQSFWVDTPVLHLSTAPYTGDVTEYLHASDRWNYEDGEKILVRCYTNLPSAELFLNGRSLGRQDGWNEEGSMDWIVPFEAGELCVKGYPAETDGKASKENSEKENAEPVTFLLCTTGEPERLLLKRWASQDGLSDSRKSRSGASALRQLPSRAADRTADRTAGHVEQIEITLADHDGNTVAHRDLPVTVSVSGPGVLLGLENGDLADNTPYSEPVRSTLDGRLIAYVRRTGEGDILVNVSAGDCAEASIRLPED</sequence>
<dbReference type="Pfam" id="PF16355">
    <property type="entry name" value="DUF4982"/>
    <property type="match status" value="1"/>
</dbReference>
<dbReference type="SUPFAM" id="SSF51445">
    <property type="entry name" value="(Trans)glycosidases"/>
    <property type="match status" value="1"/>
</dbReference>
<dbReference type="InterPro" id="IPR006101">
    <property type="entry name" value="Glyco_hydro_2"/>
</dbReference>
<accession>A0A9D2NHA1</accession>
<evidence type="ECO:0000256" key="2">
    <source>
        <dbReference type="ARBA" id="ARBA00022801"/>
    </source>
</evidence>
<dbReference type="InterPro" id="IPR017853">
    <property type="entry name" value="GH"/>
</dbReference>
<evidence type="ECO:0000256" key="1">
    <source>
        <dbReference type="ARBA" id="ARBA00007401"/>
    </source>
</evidence>
<dbReference type="Pfam" id="PF00703">
    <property type="entry name" value="Glyco_hydro_2"/>
    <property type="match status" value="1"/>
</dbReference>
<dbReference type="InterPro" id="IPR013783">
    <property type="entry name" value="Ig-like_fold"/>
</dbReference>
<keyword evidence="2" id="KW-0378">Hydrolase</keyword>
<reference evidence="10" key="1">
    <citation type="journal article" date="2021" name="PeerJ">
        <title>Extensive microbial diversity within the chicken gut microbiome revealed by metagenomics and culture.</title>
        <authorList>
            <person name="Gilroy R."/>
            <person name="Ravi A."/>
            <person name="Getino M."/>
            <person name="Pursley I."/>
            <person name="Horton D.L."/>
            <person name="Alikhan N.F."/>
            <person name="Baker D."/>
            <person name="Gharbi K."/>
            <person name="Hall N."/>
            <person name="Watson M."/>
            <person name="Adriaenssens E.M."/>
            <person name="Foster-Nyarko E."/>
            <person name="Jarju S."/>
            <person name="Secka A."/>
            <person name="Antonio M."/>
            <person name="Oren A."/>
            <person name="Chaudhuri R.R."/>
            <person name="La Ragione R."/>
            <person name="Hildebrand F."/>
            <person name="Pallen M.J."/>
        </authorList>
    </citation>
    <scope>NUCLEOTIDE SEQUENCE</scope>
    <source>
        <strain evidence="10">USAMLcec2-132</strain>
    </source>
</reference>
<comment type="similarity">
    <text evidence="1">Belongs to the glycosyl hydrolase 2 family.</text>
</comment>
<dbReference type="PROSITE" id="PS00608">
    <property type="entry name" value="GLYCOSYL_HYDROL_F2_2"/>
    <property type="match status" value="1"/>
</dbReference>
<evidence type="ECO:0000256" key="4">
    <source>
        <dbReference type="SAM" id="MobiDB-lite"/>
    </source>
</evidence>
<dbReference type="Pfam" id="PF02837">
    <property type="entry name" value="Glyco_hydro_2_N"/>
    <property type="match status" value="1"/>
</dbReference>
<dbReference type="SUPFAM" id="SSF49303">
    <property type="entry name" value="beta-Galactosidase/glucuronidase domain"/>
    <property type="match status" value="1"/>
</dbReference>
<feature type="domain" description="DUF4982" evidence="8">
    <location>
        <begin position="622"/>
        <end position="675"/>
    </location>
</feature>
<evidence type="ECO:0000259" key="7">
    <source>
        <dbReference type="Pfam" id="PF02837"/>
    </source>
</evidence>
<dbReference type="Gene3D" id="2.60.40.10">
    <property type="entry name" value="Immunoglobulins"/>
    <property type="match status" value="3"/>
</dbReference>
<dbReference type="PRINTS" id="PR00132">
    <property type="entry name" value="GLHYDRLASE2"/>
</dbReference>
<gene>
    <name evidence="10" type="ORF">H9761_11560</name>
</gene>
<dbReference type="Pfam" id="PF02836">
    <property type="entry name" value="Glyco_hydro_2_C"/>
    <property type="match status" value="1"/>
</dbReference>
<feature type="domain" description="Glycosyl hydrolases family 2 sugar binding" evidence="7">
    <location>
        <begin position="64"/>
        <end position="158"/>
    </location>
</feature>
<dbReference type="AlphaFoldDB" id="A0A9D2NHA1"/>
<dbReference type="EMBL" id="DWWS01000041">
    <property type="protein sequence ID" value="HJC24327.1"/>
    <property type="molecule type" value="Genomic_DNA"/>
</dbReference>
<dbReference type="InterPro" id="IPR040605">
    <property type="entry name" value="Glyco_hydro2_dom5"/>
</dbReference>
<evidence type="ECO:0000313" key="11">
    <source>
        <dbReference type="Proteomes" id="UP000823891"/>
    </source>
</evidence>
<evidence type="ECO:0000259" key="8">
    <source>
        <dbReference type="Pfam" id="PF16355"/>
    </source>
</evidence>
<dbReference type="PANTHER" id="PTHR42732:SF1">
    <property type="entry name" value="BETA-MANNOSIDASE"/>
    <property type="match status" value="1"/>
</dbReference>
<evidence type="ECO:0000313" key="10">
    <source>
        <dbReference type="EMBL" id="HJC24327.1"/>
    </source>
</evidence>
<evidence type="ECO:0000256" key="3">
    <source>
        <dbReference type="ARBA" id="ARBA00023295"/>
    </source>
</evidence>
<dbReference type="InterPro" id="IPR006102">
    <property type="entry name" value="Ig-like_GH2"/>
</dbReference>
<dbReference type="InterPro" id="IPR006104">
    <property type="entry name" value="Glyco_hydro_2_N"/>
</dbReference>
<dbReference type="InterPro" id="IPR051913">
    <property type="entry name" value="GH2_Domain-Containing"/>
</dbReference>
<feature type="domain" description="Glycoside hydrolase family 2 immunoglobulin-like beta-sandwich" evidence="5">
    <location>
        <begin position="177"/>
        <end position="281"/>
    </location>
</feature>
<dbReference type="InterPro" id="IPR036156">
    <property type="entry name" value="Beta-gal/glucu_dom_sf"/>
</dbReference>
<reference evidence="10" key="2">
    <citation type="submission" date="2021-04" db="EMBL/GenBank/DDBJ databases">
        <authorList>
            <person name="Gilroy R."/>
        </authorList>
    </citation>
    <scope>NUCLEOTIDE SEQUENCE</scope>
    <source>
        <strain evidence="10">USAMLcec2-132</strain>
    </source>
</reference>
<evidence type="ECO:0000259" key="6">
    <source>
        <dbReference type="Pfam" id="PF02836"/>
    </source>
</evidence>
<feature type="domain" description="Glycoside hydrolase family 2 catalytic" evidence="6">
    <location>
        <begin position="288"/>
        <end position="482"/>
    </location>
</feature>
<comment type="caution">
    <text evidence="10">The sequence shown here is derived from an EMBL/GenBank/DDBJ whole genome shotgun (WGS) entry which is preliminary data.</text>
</comment>